<feature type="transmembrane region" description="Helical" evidence="7">
    <location>
        <begin position="259"/>
        <end position="278"/>
    </location>
</feature>
<name>A0A918XGW5_9GAMM</name>
<feature type="transmembrane region" description="Helical" evidence="7">
    <location>
        <begin position="89"/>
        <end position="108"/>
    </location>
</feature>
<dbReference type="InterPro" id="IPR035952">
    <property type="entry name" value="Rhomboid-like_sf"/>
</dbReference>
<dbReference type="InterPro" id="IPR031976">
    <property type="entry name" value="NRho"/>
</dbReference>
<feature type="transmembrane region" description="Helical" evidence="7">
    <location>
        <begin position="232"/>
        <end position="253"/>
    </location>
</feature>
<evidence type="ECO:0000256" key="3">
    <source>
        <dbReference type="ARBA" id="ARBA00022519"/>
    </source>
</evidence>
<keyword evidence="5 7" id="KW-1133">Transmembrane helix</keyword>
<dbReference type="Gene3D" id="1.20.1540.10">
    <property type="entry name" value="Rhomboid-like"/>
    <property type="match status" value="1"/>
</dbReference>
<evidence type="ECO:0000256" key="6">
    <source>
        <dbReference type="ARBA" id="ARBA00023136"/>
    </source>
</evidence>
<dbReference type="GO" id="GO:0016020">
    <property type="term" value="C:membrane"/>
    <property type="evidence" value="ECO:0007669"/>
    <property type="project" value="UniProtKB-SubCell"/>
</dbReference>
<dbReference type="PANTHER" id="PTHR43066:SF26">
    <property type="entry name" value="RHOMBOID PROTEASE GLPG"/>
    <property type="match status" value="1"/>
</dbReference>
<evidence type="ECO:0000256" key="4">
    <source>
        <dbReference type="ARBA" id="ARBA00022692"/>
    </source>
</evidence>
<organism evidence="10 11">
    <name type="scientific">Parahalioglobus pacificus</name>
    <dbReference type="NCBI Taxonomy" id="930806"/>
    <lineage>
        <taxon>Bacteria</taxon>
        <taxon>Pseudomonadati</taxon>
        <taxon>Pseudomonadota</taxon>
        <taxon>Gammaproteobacteria</taxon>
        <taxon>Cellvibrionales</taxon>
        <taxon>Halieaceae</taxon>
        <taxon>Parahalioglobus</taxon>
    </lineage>
</organism>
<keyword evidence="2" id="KW-1003">Cell membrane</keyword>
<evidence type="ECO:0000256" key="7">
    <source>
        <dbReference type="SAM" id="Phobius"/>
    </source>
</evidence>
<feature type="transmembrane region" description="Helical" evidence="7">
    <location>
        <begin position="200"/>
        <end position="220"/>
    </location>
</feature>
<proteinExistence type="predicted"/>
<keyword evidence="10" id="KW-0378">Hydrolase</keyword>
<evidence type="ECO:0000256" key="1">
    <source>
        <dbReference type="ARBA" id="ARBA00004141"/>
    </source>
</evidence>
<dbReference type="RefSeq" id="WP_229802620.1">
    <property type="nucleotide sequence ID" value="NZ_BMYM01000001.1"/>
</dbReference>
<protein>
    <submittedName>
        <fullName evidence="10">Rhomboid family intramembrane serine protease</fullName>
    </submittedName>
</protein>
<evidence type="ECO:0000256" key="5">
    <source>
        <dbReference type="ARBA" id="ARBA00022989"/>
    </source>
</evidence>
<dbReference type="EMBL" id="BMYM01000001">
    <property type="protein sequence ID" value="GHD31113.1"/>
    <property type="molecule type" value="Genomic_DNA"/>
</dbReference>
<feature type="domain" description="Rhomboid protease N-terminal" evidence="9">
    <location>
        <begin position="10"/>
        <end position="70"/>
    </location>
</feature>
<feature type="transmembrane region" description="Helical" evidence="7">
    <location>
        <begin position="140"/>
        <end position="161"/>
    </location>
</feature>
<feature type="domain" description="Peptidase S54 rhomboid" evidence="8">
    <location>
        <begin position="137"/>
        <end position="275"/>
    </location>
</feature>
<dbReference type="SUPFAM" id="SSF144091">
    <property type="entry name" value="Rhomboid-like"/>
    <property type="match status" value="1"/>
</dbReference>
<dbReference type="InterPro" id="IPR022764">
    <property type="entry name" value="Peptidase_S54_rhomboid_dom"/>
</dbReference>
<dbReference type="PANTHER" id="PTHR43066">
    <property type="entry name" value="RHOMBOID-RELATED PROTEIN"/>
    <property type="match status" value="1"/>
</dbReference>
<evidence type="ECO:0000313" key="10">
    <source>
        <dbReference type="EMBL" id="GHD31113.1"/>
    </source>
</evidence>
<feature type="transmembrane region" description="Helical" evidence="7">
    <location>
        <begin position="173"/>
        <end position="194"/>
    </location>
</feature>
<dbReference type="Pfam" id="PF16733">
    <property type="entry name" value="NRho"/>
    <property type="match status" value="1"/>
</dbReference>
<keyword evidence="4 7" id="KW-0812">Transmembrane</keyword>
<dbReference type="Gene3D" id="3.30.70.2080">
    <property type="match status" value="1"/>
</dbReference>
<keyword evidence="10" id="KW-0645">Protease</keyword>
<keyword evidence="3" id="KW-0997">Cell inner membrane</keyword>
<dbReference type="Pfam" id="PF01694">
    <property type="entry name" value="Rhomboid"/>
    <property type="match status" value="1"/>
</dbReference>
<gene>
    <name evidence="10" type="ORF">GCM10007053_13820</name>
</gene>
<keyword evidence="11" id="KW-1185">Reference proteome</keyword>
<dbReference type="InterPro" id="IPR038244">
    <property type="entry name" value="NRho_sf"/>
</dbReference>
<dbReference type="GO" id="GO:0006508">
    <property type="term" value="P:proteolysis"/>
    <property type="evidence" value="ECO:0007669"/>
    <property type="project" value="UniProtKB-KW"/>
</dbReference>
<reference evidence="10" key="1">
    <citation type="journal article" date="2014" name="Int. J. Syst. Evol. Microbiol.">
        <title>Complete genome sequence of Corynebacterium casei LMG S-19264T (=DSM 44701T), isolated from a smear-ripened cheese.</title>
        <authorList>
            <consortium name="US DOE Joint Genome Institute (JGI-PGF)"/>
            <person name="Walter F."/>
            <person name="Albersmeier A."/>
            <person name="Kalinowski J."/>
            <person name="Ruckert C."/>
        </authorList>
    </citation>
    <scope>NUCLEOTIDE SEQUENCE</scope>
    <source>
        <strain evidence="10">KCTC 23430</strain>
    </source>
</reference>
<evidence type="ECO:0000259" key="9">
    <source>
        <dbReference type="Pfam" id="PF16733"/>
    </source>
</evidence>
<sequence>MISMDVTAIAVDLSEDLLPLSVALRQQGVRHRIFEEQGRQTVKTATDAEAREVQRVYQAWRSGELNIEITARPREAGPSLLSRGMRSPVTLAIIALSVAGFALLLFRASPELLSLFTFTPFAVVGNQLVFGEPGAAPWRYITPVFLHFGWLHITFNCLWMWELGSRIERGLGSLNLLGLFLVIALVSNTIQYLFGGPALFGGLSGVVYGLLGFAWVGATLQPAWGFRPANPIMLFMLGWLVICVLGVVEVLGFGAVANAAHVGGLLTGALLGAVFALASR</sequence>
<evidence type="ECO:0000313" key="11">
    <source>
        <dbReference type="Proteomes" id="UP000644693"/>
    </source>
</evidence>
<reference evidence="10" key="2">
    <citation type="submission" date="2020-09" db="EMBL/GenBank/DDBJ databases">
        <authorList>
            <person name="Sun Q."/>
            <person name="Kim S."/>
        </authorList>
    </citation>
    <scope>NUCLEOTIDE SEQUENCE</scope>
    <source>
        <strain evidence="10">KCTC 23430</strain>
    </source>
</reference>
<dbReference type="GO" id="GO:0004252">
    <property type="term" value="F:serine-type endopeptidase activity"/>
    <property type="evidence" value="ECO:0007669"/>
    <property type="project" value="InterPro"/>
</dbReference>
<keyword evidence="6 7" id="KW-0472">Membrane</keyword>
<dbReference type="Proteomes" id="UP000644693">
    <property type="component" value="Unassembled WGS sequence"/>
</dbReference>
<evidence type="ECO:0000256" key="2">
    <source>
        <dbReference type="ARBA" id="ARBA00022475"/>
    </source>
</evidence>
<evidence type="ECO:0000259" key="8">
    <source>
        <dbReference type="Pfam" id="PF01694"/>
    </source>
</evidence>
<accession>A0A918XGW5</accession>
<dbReference type="AlphaFoldDB" id="A0A918XGW5"/>
<comment type="caution">
    <text evidence="10">The sequence shown here is derived from an EMBL/GenBank/DDBJ whole genome shotgun (WGS) entry which is preliminary data.</text>
</comment>
<comment type="subcellular location">
    <subcellularLocation>
        <location evidence="1">Membrane</location>
        <topology evidence="1">Multi-pass membrane protein</topology>
    </subcellularLocation>
</comment>